<dbReference type="GO" id="GO:0005634">
    <property type="term" value="C:nucleus"/>
    <property type="evidence" value="ECO:0007669"/>
    <property type="project" value="UniProtKB-SubCell"/>
</dbReference>
<evidence type="ECO:0000256" key="1">
    <source>
        <dbReference type="ARBA" id="ARBA00004123"/>
    </source>
</evidence>
<dbReference type="Gene3D" id="3.30.70.1620">
    <property type="match status" value="1"/>
</dbReference>
<comment type="similarity">
    <text evidence="2">Belongs to the SMC family. SMC2 subfamily.</text>
</comment>
<dbReference type="PANTHER" id="PTHR43977">
    <property type="entry name" value="STRUCTURAL MAINTENANCE OF CHROMOSOMES PROTEIN 3"/>
    <property type="match status" value="1"/>
</dbReference>
<keyword evidence="8" id="KW-0226">DNA condensation</keyword>
<keyword evidence="3" id="KW-0132">Cell division</keyword>
<protein>
    <recommendedName>
        <fullName evidence="11">Structural maintenance of chromosomes protein</fullName>
    </recommendedName>
</protein>
<dbReference type="InterPro" id="IPR036277">
    <property type="entry name" value="SMC_hinge_sf"/>
</dbReference>
<dbReference type="InterPro" id="IPR003395">
    <property type="entry name" value="RecF/RecN/SMC_N"/>
</dbReference>
<keyword evidence="14" id="KW-1185">Reference proteome</keyword>
<evidence type="ECO:0000256" key="10">
    <source>
        <dbReference type="ARBA" id="ARBA00023306"/>
    </source>
</evidence>
<feature type="coiled-coil region" evidence="12">
    <location>
        <begin position="704"/>
        <end position="859"/>
    </location>
</feature>
<evidence type="ECO:0000313" key="15">
    <source>
        <dbReference type="WBParaSite" id="PTRK_0001158300.1"/>
    </source>
</evidence>
<evidence type="ECO:0000256" key="2">
    <source>
        <dbReference type="ARBA" id="ARBA00005231"/>
    </source>
</evidence>
<keyword evidence="5" id="KW-0498">Mitosis</keyword>
<comment type="subcellular location">
    <subcellularLocation>
        <location evidence="1 11">Nucleus</location>
    </subcellularLocation>
</comment>
<keyword evidence="7 12" id="KW-0175">Coiled coil</keyword>
<dbReference type="InterPro" id="IPR027417">
    <property type="entry name" value="P-loop_NTPase"/>
</dbReference>
<dbReference type="SMART" id="SM00968">
    <property type="entry name" value="SMC_hinge"/>
    <property type="match status" value="1"/>
</dbReference>
<keyword evidence="4" id="KW-0547">Nucleotide-binding</keyword>
<dbReference type="GO" id="GO:0051301">
    <property type="term" value="P:cell division"/>
    <property type="evidence" value="ECO:0007669"/>
    <property type="project" value="UniProtKB-KW"/>
</dbReference>
<dbReference type="Pfam" id="PF06470">
    <property type="entry name" value="SMC_hinge"/>
    <property type="match status" value="1"/>
</dbReference>
<dbReference type="InterPro" id="IPR024704">
    <property type="entry name" value="SMC"/>
</dbReference>
<dbReference type="Gene3D" id="3.40.50.300">
    <property type="entry name" value="P-loop containing nucleotide triphosphate hydrolases"/>
    <property type="match status" value="2"/>
</dbReference>
<evidence type="ECO:0000256" key="6">
    <source>
        <dbReference type="ARBA" id="ARBA00022840"/>
    </source>
</evidence>
<reference evidence="15" key="1">
    <citation type="submission" date="2017-02" db="UniProtKB">
        <authorList>
            <consortium name="WormBaseParasite"/>
        </authorList>
    </citation>
    <scope>IDENTIFICATION</scope>
</reference>
<organism evidence="14 15">
    <name type="scientific">Parastrongyloides trichosuri</name>
    <name type="common">Possum-specific nematode worm</name>
    <dbReference type="NCBI Taxonomy" id="131310"/>
    <lineage>
        <taxon>Eukaryota</taxon>
        <taxon>Metazoa</taxon>
        <taxon>Ecdysozoa</taxon>
        <taxon>Nematoda</taxon>
        <taxon>Chromadorea</taxon>
        <taxon>Rhabditida</taxon>
        <taxon>Tylenchina</taxon>
        <taxon>Panagrolaimomorpha</taxon>
        <taxon>Strongyloidoidea</taxon>
        <taxon>Strongyloididae</taxon>
        <taxon>Parastrongyloides</taxon>
    </lineage>
</organism>
<dbReference type="GO" id="GO:0016887">
    <property type="term" value="F:ATP hydrolysis activity"/>
    <property type="evidence" value="ECO:0007669"/>
    <property type="project" value="InterPro"/>
</dbReference>
<evidence type="ECO:0000256" key="11">
    <source>
        <dbReference type="PIRNR" id="PIRNR005719"/>
    </source>
</evidence>
<dbReference type="InterPro" id="IPR010935">
    <property type="entry name" value="SMC_hinge"/>
</dbReference>
<feature type="coiled-coil region" evidence="12">
    <location>
        <begin position="962"/>
        <end position="1032"/>
    </location>
</feature>
<name>A0A0N4ZSV1_PARTI</name>
<dbReference type="GO" id="GO:0032991">
    <property type="term" value="C:protein-containing complex"/>
    <property type="evidence" value="ECO:0007669"/>
    <property type="project" value="UniProtKB-ARBA"/>
</dbReference>
<feature type="coiled-coil region" evidence="12">
    <location>
        <begin position="260"/>
        <end position="287"/>
    </location>
</feature>
<evidence type="ECO:0000259" key="13">
    <source>
        <dbReference type="SMART" id="SM00968"/>
    </source>
</evidence>
<dbReference type="SUPFAM" id="SSF75553">
    <property type="entry name" value="Smc hinge domain"/>
    <property type="match status" value="1"/>
</dbReference>
<keyword evidence="9 11" id="KW-0539">Nucleus</keyword>
<evidence type="ECO:0000256" key="3">
    <source>
        <dbReference type="ARBA" id="ARBA00022618"/>
    </source>
</evidence>
<evidence type="ECO:0000256" key="7">
    <source>
        <dbReference type="ARBA" id="ARBA00023054"/>
    </source>
</evidence>
<evidence type="ECO:0000256" key="8">
    <source>
        <dbReference type="ARBA" id="ARBA00023067"/>
    </source>
</evidence>
<dbReference type="GO" id="GO:0005524">
    <property type="term" value="F:ATP binding"/>
    <property type="evidence" value="ECO:0007669"/>
    <property type="project" value="UniProtKB-KW"/>
</dbReference>
<accession>A0A0N4ZSV1</accession>
<dbReference type="WBParaSite" id="PTRK_0001158300.1">
    <property type="protein sequence ID" value="PTRK_0001158300.1"/>
    <property type="gene ID" value="PTRK_0001158300"/>
</dbReference>
<evidence type="ECO:0000256" key="12">
    <source>
        <dbReference type="SAM" id="Coils"/>
    </source>
</evidence>
<dbReference type="SUPFAM" id="SSF52540">
    <property type="entry name" value="P-loop containing nucleoside triphosphate hydrolases"/>
    <property type="match status" value="1"/>
</dbReference>
<proteinExistence type="inferred from homology"/>
<dbReference type="Pfam" id="PF02463">
    <property type="entry name" value="SMC_N"/>
    <property type="match status" value="1"/>
</dbReference>
<sequence>MRVKTMELDGFKSYARPVALNDFDASFNAITGLNGSGKSNILDAICFVLGITNLSHVRCSKMDDLVYKQGQAGVTKATVTLTFENSDKRTSPIGYEKDPIIRVTRSVVVNGKPSCSINGHTCTMAKVQDMFRSVGLNVNNPHFLIMQGRIAKVLNMKPKELLGMVEEAAGTTLYDVKKENALKQLSEKMSKLELVEEMFVKDIDPQVKKLKNDREKLYNHQKLEKKAKLASERLIAYEYLLNEKEAEKCKSDIIKEESGLRDLVKLIEETEKEKEDLSKEIEELKLIVSSGPSEEEIRLRDEAKRANDDLLVVQNNKGLLEDKLVQLKNDIENKEKQIKNDTEELLHNHKKLEDSRKNHGSDADRRMVLEKIIKDNREKISNIACGRVDNGEGEKVSLKALIGQLSAKESSAKTRLFKLNNENISQKRNIVELEKQLKTLGTERSKDEKDFERLTNEIKELEEKLNKIPFDKVEYNQLNETKEKLGHSIYRSKNEYEEAESRLHFGLHLNDPHNTVDQSKVYGPAGFLLDVKDQKFFGAIETAGGGNFRNIVVEDSRIATAILNTRPPNRVSFLPLKDMRPRVISDQAFREAYRIAGEGNVWRAIDLITFNPKYKPAMEHLFGSVLVCSNANVAKDLCFNPNIRHRCVTLDGDDYNPSGILTGGSSKQTTGSFLRNILSAKSLKETYDSKNCEFLEIKKKLLSFEKYHEEYKKIEADVNQKKLKLNELRYNIEGSRAHTTKVDYEKCSKRIIEIEEEIKSINQELEEIGNRLEEAKRNDMNSAEYAEKERALANKAIDEAKAELELQKQKYVDAETIITNIKNDIETLEQSIKADKEKIGEMNSEIEKLEVQIDELTEPLSNFLATRERKKRAFDEYIASKRDQEDELRSKDNKLIQLATDIENCKTDQRRKSHSLESLKDKYANCTKRIKDLEEKNSFILVSKEHFGLPGTNFDFSDVPDYTTLREESDNAQIELEESSKNVNKKCIQALANSEQQYEMLEEKRNSTKQDCVKLQKTIEELEIKKNQTLLKACEKVNIDFNKIFTMLLPGTEVKLVGVNDDVLKGLEVKIAFNNVWKESLSDLSGGQRSLIALSLILAMLKFNPAPLYILDEIDAALDLSHTQNIGRMIKSEFTESQFIIVSLKDGMFSNANILYKTKFVDGSSTVTRLEPDGRAN</sequence>
<evidence type="ECO:0000256" key="4">
    <source>
        <dbReference type="ARBA" id="ARBA00022741"/>
    </source>
</evidence>
<keyword evidence="6" id="KW-0067">ATP-binding</keyword>
<dbReference type="Proteomes" id="UP000038045">
    <property type="component" value="Unplaced"/>
</dbReference>
<dbReference type="GO" id="GO:0005694">
    <property type="term" value="C:chromosome"/>
    <property type="evidence" value="ECO:0007669"/>
    <property type="project" value="InterPro"/>
</dbReference>
<dbReference type="AlphaFoldDB" id="A0A0N4ZSV1"/>
<dbReference type="InterPro" id="IPR027120">
    <property type="entry name" value="Smc2_ABC"/>
</dbReference>
<dbReference type="GO" id="GO:0030261">
    <property type="term" value="P:chromosome condensation"/>
    <property type="evidence" value="ECO:0007669"/>
    <property type="project" value="UniProtKB-KW"/>
</dbReference>
<dbReference type="CDD" id="cd03273">
    <property type="entry name" value="ABC_SMC2_euk"/>
    <property type="match status" value="1"/>
</dbReference>
<dbReference type="Gene3D" id="1.20.1060.20">
    <property type="match status" value="1"/>
</dbReference>
<evidence type="ECO:0000313" key="14">
    <source>
        <dbReference type="Proteomes" id="UP000038045"/>
    </source>
</evidence>
<dbReference type="PIRSF" id="PIRSF005719">
    <property type="entry name" value="SMC"/>
    <property type="match status" value="1"/>
</dbReference>
<keyword evidence="10" id="KW-0131">Cell cycle</keyword>
<dbReference type="STRING" id="131310.A0A0N4ZSV1"/>
<feature type="domain" description="SMC hinge" evidence="13">
    <location>
        <begin position="519"/>
        <end position="638"/>
    </location>
</feature>
<feature type="coiled-coil region" evidence="12">
    <location>
        <begin position="317"/>
        <end position="348"/>
    </location>
</feature>
<evidence type="ECO:0000256" key="9">
    <source>
        <dbReference type="ARBA" id="ARBA00023242"/>
    </source>
</evidence>
<feature type="coiled-coil region" evidence="12">
    <location>
        <begin position="416"/>
        <end position="464"/>
    </location>
</feature>
<evidence type="ECO:0000256" key="5">
    <source>
        <dbReference type="ARBA" id="ARBA00022776"/>
    </source>
</evidence>